<dbReference type="EMBL" id="JAECZO010000342">
    <property type="protein sequence ID" value="KAK7199402.1"/>
    <property type="molecule type" value="Genomic_DNA"/>
</dbReference>
<proteinExistence type="predicted"/>
<evidence type="ECO:0000313" key="3">
    <source>
        <dbReference type="Proteomes" id="UP001430356"/>
    </source>
</evidence>
<name>A0AAW0F0T2_9TRYP</name>
<evidence type="ECO:0000256" key="1">
    <source>
        <dbReference type="SAM" id="MobiDB-lite"/>
    </source>
</evidence>
<dbReference type="Proteomes" id="UP001430356">
    <property type="component" value="Unassembled WGS sequence"/>
</dbReference>
<sequence length="481" mass="50901">MSGESAVAGLRALAVTVGGTCGVGGGGALDGGGTAGVAALVTRHEGVDLAQLPHRRVVRVDQLLHLRQPHDRVGVGVEERAATGAHAGQHQRRHAAQRLREEVPDEEAEDEGVQHQRHGADDVEDAGAAQVRYAGDGGVAACDDQRNDEAALGGIGVGGDRGCGPVVLEVGVGPVSLDDQLCEVDVLQRRAHERVADLAHLEVANDRISVDGVDAVVADGLLPPRVGQHERVIAGERLVDEGDNGETGELEVVVVDQQLRAVEAHLCEVRVAALTDAVEMTREYAQREGVAQEVRHRCREHPVQSRVHIADAAVEERRQDCKDGEGGVGVVDHVTHVAKRRRPLVHYSKRSSEGVGGVVDEVTAVDGVFVTGKAGECVQRRHVDHPVHAGDGAGLVDGHHQQRTHVRGRVVVVQGGAEAREKGERVNFSVPGDAERQHDCADLLRAIRHGGDAGGDGIDTSQVNRVPHASESACHEHLRDG</sequence>
<reference evidence="2 3" key="1">
    <citation type="journal article" date="2021" name="MBio">
        <title>A New Model Trypanosomatid, Novymonas esmeraldas: Genomic Perception of Its 'Candidatus Pandoraea novymonadis' Endosymbiont.</title>
        <authorList>
            <person name="Zakharova A."/>
            <person name="Saura A."/>
            <person name="Butenko A."/>
            <person name="Podesvova L."/>
            <person name="Warmusova S."/>
            <person name="Kostygov A.Y."/>
            <person name="Nenarokova A."/>
            <person name="Lukes J."/>
            <person name="Opperdoes F.R."/>
            <person name="Yurchenko V."/>
        </authorList>
    </citation>
    <scope>NUCLEOTIDE SEQUENCE [LARGE SCALE GENOMIC DNA]</scope>
    <source>
        <strain evidence="2 3">E262AT.01</strain>
    </source>
</reference>
<keyword evidence="3" id="KW-1185">Reference proteome</keyword>
<gene>
    <name evidence="2" type="ORF">NESM_000914000</name>
</gene>
<comment type="caution">
    <text evidence="2">The sequence shown here is derived from an EMBL/GenBank/DDBJ whole genome shotgun (WGS) entry which is preliminary data.</text>
</comment>
<protein>
    <submittedName>
        <fullName evidence="2">Uncharacterized protein</fullName>
    </submittedName>
</protein>
<feature type="compositionally biased region" description="Basic and acidic residues" evidence="1">
    <location>
        <begin position="112"/>
        <end position="121"/>
    </location>
</feature>
<evidence type="ECO:0000313" key="2">
    <source>
        <dbReference type="EMBL" id="KAK7199402.1"/>
    </source>
</evidence>
<feature type="region of interest" description="Disordered" evidence="1">
    <location>
        <begin position="82"/>
        <end position="122"/>
    </location>
</feature>
<accession>A0AAW0F0T2</accession>
<dbReference type="AlphaFoldDB" id="A0AAW0F0T2"/>
<organism evidence="2 3">
    <name type="scientific">Novymonas esmeraldas</name>
    <dbReference type="NCBI Taxonomy" id="1808958"/>
    <lineage>
        <taxon>Eukaryota</taxon>
        <taxon>Discoba</taxon>
        <taxon>Euglenozoa</taxon>
        <taxon>Kinetoplastea</taxon>
        <taxon>Metakinetoplastina</taxon>
        <taxon>Trypanosomatida</taxon>
        <taxon>Trypanosomatidae</taxon>
        <taxon>Novymonas</taxon>
    </lineage>
</organism>